<dbReference type="GeneID" id="41971211"/>
<gene>
    <name evidence="2" type="ORF">E0L32_003764</name>
</gene>
<dbReference type="Proteomes" id="UP000319257">
    <property type="component" value="Unassembled WGS sequence"/>
</dbReference>
<evidence type="ECO:0000313" key="3">
    <source>
        <dbReference type="Proteomes" id="UP000319257"/>
    </source>
</evidence>
<feature type="region of interest" description="Disordered" evidence="1">
    <location>
        <begin position="54"/>
        <end position="73"/>
    </location>
</feature>
<dbReference type="AlphaFoldDB" id="A0A507BIQ3"/>
<sequence length="149" mass="16413">MASSGIPIACYGRHPPTGQAVADGLEPEYDLVHMVCEFDTAKSELPRILTGDTSCIPTSSGVGSNLQRPESERRIPRAVTCGGGIPDEEYKELKEIVHKAVGREIPWYKVYPGDVTKYIPEQERKAESQGPPDGKYIAMFFRDAMKGLQ</sequence>
<dbReference type="InParanoid" id="A0A507BIQ3"/>
<comment type="caution">
    <text evidence="2">The sequence shown here is derived from an EMBL/GenBank/DDBJ whole genome shotgun (WGS) entry which is preliminary data.</text>
</comment>
<dbReference type="EMBL" id="SKBQ01000017">
    <property type="protein sequence ID" value="TPX16470.1"/>
    <property type="molecule type" value="Genomic_DNA"/>
</dbReference>
<name>A0A507BIQ3_9PEZI</name>
<reference evidence="2 3" key="1">
    <citation type="submission" date="2019-06" db="EMBL/GenBank/DDBJ databases">
        <title>Draft genome sequence of the filamentous fungus Phialemoniopsis curvata isolated from diesel fuel.</title>
        <authorList>
            <person name="Varaljay V.A."/>
            <person name="Lyon W.J."/>
            <person name="Crouch A.L."/>
            <person name="Drake C.E."/>
            <person name="Hollomon J.M."/>
            <person name="Nadeau L.J."/>
            <person name="Nunn H.S."/>
            <person name="Stevenson B.S."/>
            <person name="Bojanowski C.L."/>
            <person name="Crookes-Goodson W.J."/>
        </authorList>
    </citation>
    <scope>NUCLEOTIDE SEQUENCE [LARGE SCALE GENOMIC DNA]</scope>
    <source>
        <strain evidence="2 3">D216</strain>
    </source>
</reference>
<dbReference type="RefSeq" id="XP_030998181.1">
    <property type="nucleotide sequence ID" value="XM_031138100.1"/>
</dbReference>
<dbReference type="OrthoDB" id="3649348at2759"/>
<proteinExistence type="predicted"/>
<evidence type="ECO:0000313" key="2">
    <source>
        <dbReference type="EMBL" id="TPX16470.1"/>
    </source>
</evidence>
<keyword evidence="3" id="KW-1185">Reference proteome</keyword>
<organism evidence="2 3">
    <name type="scientific">Thyridium curvatum</name>
    <dbReference type="NCBI Taxonomy" id="1093900"/>
    <lineage>
        <taxon>Eukaryota</taxon>
        <taxon>Fungi</taxon>
        <taxon>Dikarya</taxon>
        <taxon>Ascomycota</taxon>
        <taxon>Pezizomycotina</taxon>
        <taxon>Sordariomycetes</taxon>
        <taxon>Sordariomycetidae</taxon>
        <taxon>Thyridiales</taxon>
        <taxon>Thyridiaceae</taxon>
        <taxon>Thyridium</taxon>
    </lineage>
</organism>
<protein>
    <submittedName>
        <fullName evidence="2">Uncharacterized protein</fullName>
    </submittedName>
</protein>
<evidence type="ECO:0000256" key="1">
    <source>
        <dbReference type="SAM" id="MobiDB-lite"/>
    </source>
</evidence>
<accession>A0A507BIQ3</accession>
<feature type="compositionally biased region" description="Polar residues" evidence="1">
    <location>
        <begin position="54"/>
        <end position="68"/>
    </location>
</feature>